<feature type="coiled-coil region" evidence="1">
    <location>
        <begin position="582"/>
        <end position="616"/>
    </location>
</feature>
<proteinExistence type="predicted"/>
<feature type="region of interest" description="Disordered" evidence="2">
    <location>
        <begin position="641"/>
        <end position="718"/>
    </location>
</feature>
<dbReference type="AlphaFoldDB" id="A0AAW1QQA7"/>
<dbReference type="EMBL" id="JALJOR010000002">
    <property type="protein sequence ID" value="KAK9823683.1"/>
    <property type="molecule type" value="Genomic_DNA"/>
</dbReference>
<accession>A0AAW1QQA7</accession>
<reference evidence="3 4" key="1">
    <citation type="journal article" date="2024" name="Nat. Commun.">
        <title>Phylogenomics reveals the evolutionary origins of lichenization in chlorophyte algae.</title>
        <authorList>
            <person name="Puginier C."/>
            <person name="Libourel C."/>
            <person name="Otte J."/>
            <person name="Skaloud P."/>
            <person name="Haon M."/>
            <person name="Grisel S."/>
            <person name="Petersen M."/>
            <person name="Berrin J.G."/>
            <person name="Delaux P.M."/>
            <person name="Dal Grande F."/>
            <person name="Keller J."/>
        </authorList>
    </citation>
    <scope>NUCLEOTIDE SEQUENCE [LARGE SCALE GENOMIC DNA]</scope>
    <source>
        <strain evidence="3 4">SAG 2043</strain>
    </source>
</reference>
<gene>
    <name evidence="3" type="ORF">WJX72_004616</name>
</gene>
<feature type="compositionally biased region" description="Basic and acidic residues" evidence="2">
    <location>
        <begin position="421"/>
        <end position="431"/>
    </location>
</feature>
<dbReference type="GO" id="GO:0035869">
    <property type="term" value="C:ciliary transition zone"/>
    <property type="evidence" value="ECO:0007669"/>
    <property type="project" value="TreeGrafter"/>
</dbReference>
<feature type="coiled-coil region" evidence="1">
    <location>
        <begin position="494"/>
        <end position="556"/>
    </location>
</feature>
<dbReference type="GO" id="GO:1905515">
    <property type="term" value="P:non-motile cilium assembly"/>
    <property type="evidence" value="ECO:0007669"/>
    <property type="project" value="TreeGrafter"/>
</dbReference>
<sequence>MPSSLRQRLQQADDWEQMNKLERWAKLADEKCINMTRVNRQLRTALECSDKELAGFRLKASKMSELLAVAEAERKRAEEYAQKLEVKFALSNKGAALLKSAALQQELSAAQVELQSLRAEVTDKAAEHKSLQTEVTQLREALSLQSRQLGLEDYEPLLDLSRTKHELQRATQNSEALARQLKLSKQATAVAEAGAQQAVGLQEQLALANSHMASLEGRLRSAELDKVALLEFVQELQEAKEQWQAELAAACRQAAERQADVERMAAALQASQAERPPHASGSHPLRQPASPSCPEGPITSGQAAQLDVQPSHSELELRQQVAQLQGELHLKSAELAATSSIQEELVNVLSARLHLHCLPGAVGGGRGAGTMPDTEASCPEASHQTEGVGQGPPSTSDSNGSCADPNHQNREGSTQGSTPHRHTETPHEDRIGGAAPASGLRGKEWAGARAEASGLRSPCLSKQEAFQAICAQVKALLDQLQDLRASMCRVEEIRRKLVAQNQDLSAQVRQLTDELAPLRAHNQELAHQVVSLEQCCEEAVSKAEECTQQLHETQAAASTADHDHSERLQQALDANVELEGCLARTEAQERALQRQVADLQQQVAALTQQLQASQQAHAAKQQTRELEIHKLRRRLAATGNNAAAGGASPGSPPNAASPPQQQAALGDTKQRRDPAFESRNESRYGAPGSRPTSRQSSRRSLRANLVDDDIDSADDDDV</sequence>
<dbReference type="Proteomes" id="UP001489004">
    <property type="component" value="Unassembled WGS sequence"/>
</dbReference>
<feature type="coiled-coil region" evidence="1">
    <location>
        <begin position="63"/>
        <end position="134"/>
    </location>
</feature>
<comment type="caution">
    <text evidence="3">The sequence shown here is derived from an EMBL/GenBank/DDBJ whole genome shotgun (WGS) entry which is preliminary data.</text>
</comment>
<dbReference type="SUPFAM" id="SSF90257">
    <property type="entry name" value="Myosin rod fragments"/>
    <property type="match status" value="1"/>
</dbReference>
<feature type="region of interest" description="Disordered" evidence="2">
    <location>
        <begin position="366"/>
        <end position="445"/>
    </location>
</feature>
<organism evidence="3 4">
    <name type="scientific">[Myrmecia] bisecta</name>
    <dbReference type="NCBI Taxonomy" id="41462"/>
    <lineage>
        <taxon>Eukaryota</taxon>
        <taxon>Viridiplantae</taxon>
        <taxon>Chlorophyta</taxon>
        <taxon>core chlorophytes</taxon>
        <taxon>Trebouxiophyceae</taxon>
        <taxon>Trebouxiales</taxon>
        <taxon>Trebouxiaceae</taxon>
        <taxon>Myrmecia</taxon>
    </lineage>
</organism>
<protein>
    <submittedName>
        <fullName evidence="3">Uncharacterized protein</fullName>
    </submittedName>
</protein>
<feature type="coiled-coil region" evidence="1">
    <location>
        <begin position="226"/>
        <end position="253"/>
    </location>
</feature>
<feature type="compositionally biased region" description="Acidic residues" evidence="2">
    <location>
        <begin position="706"/>
        <end position="718"/>
    </location>
</feature>
<dbReference type="PANTHER" id="PTHR14240">
    <property type="entry name" value="RETINITIS PIGMENTOSA GTPASE REGULATOR-INTERACTING PROTEIN"/>
    <property type="match status" value="1"/>
</dbReference>
<dbReference type="PANTHER" id="PTHR14240:SF1">
    <property type="entry name" value="PROTEIN FANTOM-RELATED"/>
    <property type="match status" value="1"/>
</dbReference>
<feature type="compositionally biased region" description="Basic and acidic residues" evidence="2">
    <location>
        <begin position="668"/>
        <end position="682"/>
    </location>
</feature>
<evidence type="ECO:0000256" key="1">
    <source>
        <dbReference type="SAM" id="Coils"/>
    </source>
</evidence>
<evidence type="ECO:0000313" key="4">
    <source>
        <dbReference type="Proteomes" id="UP001489004"/>
    </source>
</evidence>
<feature type="compositionally biased region" description="Low complexity" evidence="2">
    <location>
        <begin position="657"/>
        <end position="666"/>
    </location>
</feature>
<feature type="compositionally biased region" description="Polar residues" evidence="2">
    <location>
        <begin position="382"/>
        <end position="401"/>
    </location>
</feature>
<name>A0AAW1QQA7_9CHLO</name>
<keyword evidence="1" id="KW-0175">Coiled coil</keyword>
<keyword evidence="4" id="KW-1185">Reference proteome</keyword>
<evidence type="ECO:0000313" key="3">
    <source>
        <dbReference type="EMBL" id="KAK9823683.1"/>
    </source>
</evidence>
<evidence type="ECO:0000256" key="2">
    <source>
        <dbReference type="SAM" id="MobiDB-lite"/>
    </source>
</evidence>
<feature type="coiled-coil region" evidence="1">
    <location>
        <begin position="160"/>
        <end position="187"/>
    </location>
</feature>
<dbReference type="InterPro" id="IPR031139">
    <property type="entry name" value="RPGRIP1_fam"/>
</dbReference>
<feature type="region of interest" description="Disordered" evidence="2">
    <location>
        <begin position="262"/>
        <end position="301"/>
    </location>
</feature>